<gene>
    <name evidence="2" type="ORF">FV139_04935</name>
</gene>
<feature type="chain" id="PRO_5022691364" description="Peptidase M61 catalytic domain-containing protein" evidence="1">
    <location>
        <begin position="22"/>
        <end position="409"/>
    </location>
</feature>
<dbReference type="PROSITE" id="PS51257">
    <property type="entry name" value="PROKAR_LIPOPROTEIN"/>
    <property type="match status" value="1"/>
</dbReference>
<sequence length="409" mass="44713">MPRACRWILFSLLLTACGAGAKTYELSYQVSIDPQQGKADVSITLAGEELPSRLSIHFDPERHSDFSGSEGLSVEGDTATWHPQGAKDTLHYRFTVSHLKDTDSYDALMTGDWAVLRSDHLIPPIAVKAGKGLRSRATLDFDLPDGWSSAMPYESLDPAANRYRLSDPGRRFIRPKGWLILGAIASRQDEIADVEVRVAAPRDQDVRLQDALAFINWTLPYLKEIFPGFPPRMLVVSAGDPMWRGGLSAPNSQFMHADRPLVSGNRTSSLIHEMVHIGTSIHGTERSDWIVEGIAEYYAVEILRRSGGISERRFEETLDELAEWGEESPGLFTGDSSGPTTARAVGVMRAVDREISRSTGGKANLDQVATALANEGGKVTVANFIAIAERVAGGSLQSLDPIKRQLAGE</sequence>
<protein>
    <recommendedName>
        <fullName evidence="4">Peptidase M61 catalytic domain-containing protein</fullName>
    </recommendedName>
</protein>
<reference evidence="2 3" key="1">
    <citation type="submission" date="2019-08" db="EMBL/GenBank/DDBJ databases">
        <title>Parahaliea maris sp. nov., isolated from the surface seawater.</title>
        <authorList>
            <person name="Liu Y."/>
        </authorList>
    </citation>
    <scope>NUCLEOTIDE SEQUENCE [LARGE SCALE GENOMIC DNA]</scope>
    <source>
        <strain evidence="2 3">HSLHS9</strain>
    </source>
</reference>
<evidence type="ECO:0000313" key="3">
    <source>
        <dbReference type="Proteomes" id="UP000321039"/>
    </source>
</evidence>
<name>A0A5C9A3A8_9GAMM</name>
<dbReference type="RefSeq" id="WP_148067159.1">
    <property type="nucleotide sequence ID" value="NZ_VRZA01000002.1"/>
</dbReference>
<accession>A0A5C9A3A8</accession>
<feature type="signal peptide" evidence="1">
    <location>
        <begin position="1"/>
        <end position="21"/>
    </location>
</feature>
<evidence type="ECO:0000313" key="2">
    <source>
        <dbReference type="EMBL" id="TXS95248.1"/>
    </source>
</evidence>
<dbReference type="Proteomes" id="UP000321039">
    <property type="component" value="Unassembled WGS sequence"/>
</dbReference>
<keyword evidence="3" id="KW-1185">Reference proteome</keyword>
<evidence type="ECO:0000256" key="1">
    <source>
        <dbReference type="SAM" id="SignalP"/>
    </source>
</evidence>
<dbReference type="EMBL" id="VRZA01000002">
    <property type="protein sequence ID" value="TXS95248.1"/>
    <property type="molecule type" value="Genomic_DNA"/>
</dbReference>
<dbReference type="AlphaFoldDB" id="A0A5C9A3A8"/>
<keyword evidence="1" id="KW-0732">Signal</keyword>
<organism evidence="2 3">
    <name type="scientific">Parahaliea maris</name>
    <dbReference type="NCBI Taxonomy" id="2716870"/>
    <lineage>
        <taxon>Bacteria</taxon>
        <taxon>Pseudomonadati</taxon>
        <taxon>Pseudomonadota</taxon>
        <taxon>Gammaproteobacteria</taxon>
        <taxon>Cellvibrionales</taxon>
        <taxon>Halieaceae</taxon>
        <taxon>Parahaliea</taxon>
    </lineage>
</organism>
<proteinExistence type="predicted"/>
<comment type="caution">
    <text evidence="2">The sequence shown here is derived from an EMBL/GenBank/DDBJ whole genome shotgun (WGS) entry which is preliminary data.</text>
</comment>
<evidence type="ECO:0008006" key="4">
    <source>
        <dbReference type="Google" id="ProtNLM"/>
    </source>
</evidence>